<gene>
    <name evidence="2" type="ORF">GCM10023186_14590</name>
</gene>
<evidence type="ECO:0000256" key="1">
    <source>
        <dbReference type="SAM" id="MobiDB-lite"/>
    </source>
</evidence>
<proteinExistence type="predicted"/>
<keyword evidence="3" id="KW-1185">Reference proteome</keyword>
<protein>
    <submittedName>
        <fullName evidence="2">Uncharacterized protein</fullName>
    </submittedName>
</protein>
<reference evidence="3" key="1">
    <citation type="journal article" date="2019" name="Int. J. Syst. Evol. Microbiol.">
        <title>The Global Catalogue of Microorganisms (GCM) 10K type strain sequencing project: providing services to taxonomists for standard genome sequencing and annotation.</title>
        <authorList>
            <consortium name="The Broad Institute Genomics Platform"/>
            <consortium name="The Broad Institute Genome Sequencing Center for Infectious Disease"/>
            <person name="Wu L."/>
            <person name="Ma J."/>
        </authorList>
    </citation>
    <scope>NUCLEOTIDE SEQUENCE [LARGE SCALE GENOMIC DNA]</scope>
    <source>
        <strain evidence="3">JCM 17924</strain>
    </source>
</reference>
<dbReference type="EMBL" id="BAABHA010000002">
    <property type="protein sequence ID" value="GAA4378275.1"/>
    <property type="molecule type" value="Genomic_DNA"/>
</dbReference>
<dbReference type="Proteomes" id="UP001500454">
    <property type="component" value="Unassembled WGS sequence"/>
</dbReference>
<organism evidence="2 3">
    <name type="scientific">Hymenobacter koreensis</name>
    <dbReference type="NCBI Taxonomy" id="1084523"/>
    <lineage>
        <taxon>Bacteria</taxon>
        <taxon>Pseudomonadati</taxon>
        <taxon>Bacteroidota</taxon>
        <taxon>Cytophagia</taxon>
        <taxon>Cytophagales</taxon>
        <taxon>Hymenobacteraceae</taxon>
        <taxon>Hymenobacter</taxon>
    </lineage>
</organism>
<evidence type="ECO:0000313" key="3">
    <source>
        <dbReference type="Proteomes" id="UP001500454"/>
    </source>
</evidence>
<accession>A0ABP8IX91</accession>
<sequence length="88" mass="8886">MATNNTSGNTDFFGNSSANQPSGVNQTLAGKTANTQGGVMGGINDQLTKFGNAASGQLGKLSTTQKVVGGLALAFGISYLSKMNKRNG</sequence>
<dbReference type="RefSeq" id="WP_345222682.1">
    <property type="nucleotide sequence ID" value="NZ_BAABHA010000002.1"/>
</dbReference>
<name>A0ABP8IX91_9BACT</name>
<feature type="region of interest" description="Disordered" evidence="1">
    <location>
        <begin position="1"/>
        <end position="35"/>
    </location>
</feature>
<comment type="caution">
    <text evidence="2">The sequence shown here is derived from an EMBL/GenBank/DDBJ whole genome shotgun (WGS) entry which is preliminary data.</text>
</comment>
<evidence type="ECO:0000313" key="2">
    <source>
        <dbReference type="EMBL" id="GAA4378275.1"/>
    </source>
</evidence>